<dbReference type="Gene3D" id="1.20.900.10">
    <property type="entry name" value="Dbl homology (DH) domain"/>
    <property type="match status" value="1"/>
</dbReference>
<keyword evidence="4" id="KW-1185">Reference proteome</keyword>
<dbReference type="HOGENOM" id="CLU_2580374_0_0_1"/>
<protein>
    <recommendedName>
        <fullName evidence="2">DH domain-containing protein</fullName>
    </recommendedName>
</protein>
<dbReference type="EMBL" id="KN833858">
    <property type="protein sequence ID" value="KIK16411.1"/>
    <property type="molecule type" value="Genomic_DNA"/>
</dbReference>
<feature type="domain" description="DH" evidence="2">
    <location>
        <begin position="1"/>
        <end position="81"/>
    </location>
</feature>
<dbReference type="InterPro" id="IPR035899">
    <property type="entry name" value="DBL_dom_sf"/>
</dbReference>
<feature type="region of interest" description="Disordered" evidence="1">
    <location>
        <begin position="41"/>
        <end position="81"/>
    </location>
</feature>
<feature type="non-terminal residue" evidence="3">
    <location>
        <position position="1"/>
    </location>
</feature>
<evidence type="ECO:0000313" key="3">
    <source>
        <dbReference type="EMBL" id="KIK16411.1"/>
    </source>
</evidence>
<evidence type="ECO:0000313" key="4">
    <source>
        <dbReference type="Proteomes" id="UP000054018"/>
    </source>
</evidence>
<gene>
    <name evidence="3" type="ORF">PISMIDRAFT_686347</name>
</gene>
<evidence type="ECO:0000256" key="1">
    <source>
        <dbReference type="SAM" id="MobiDB-lite"/>
    </source>
</evidence>
<dbReference type="InterPro" id="IPR000219">
    <property type="entry name" value="DH_dom"/>
</dbReference>
<organism evidence="3 4">
    <name type="scientific">Pisolithus microcarpus 441</name>
    <dbReference type="NCBI Taxonomy" id="765257"/>
    <lineage>
        <taxon>Eukaryota</taxon>
        <taxon>Fungi</taxon>
        <taxon>Dikarya</taxon>
        <taxon>Basidiomycota</taxon>
        <taxon>Agaricomycotina</taxon>
        <taxon>Agaricomycetes</taxon>
        <taxon>Agaricomycetidae</taxon>
        <taxon>Boletales</taxon>
        <taxon>Sclerodermatineae</taxon>
        <taxon>Pisolithaceae</taxon>
        <taxon>Pisolithus</taxon>
    </lineage>
</organism>
<dbReference type="SUPFAM" id="SSF48065">
    <property type="entry name" value="DBL homology domain (DH-domain)"/>
    <property type="match status" value="1"/>
</dbReference>
<dbReference type="PROSITE" id="PS50010">
    <property type="entry name" value="DH_2"/>
    <property type="match status" value="1"/>
</dbReference>
<evidence type="ECO:0000259" key="2">
    <source>
        <dbReference type="PROSITE" id="PS50010"/>
    </source>
</evidence>
<feature type="compositionally biased region" description="Polar residues" evidence="1">
    <location>
        <begin position="71"/>
        <end position="81"/>
    </location>
</feature>
<proteinExistence type="predicted"/>
<name>A0A0C9YI98_9AGAM</name>
<reference evidence="3 4" key="1">
    <citation type="submission" date="2014-04" db="EMBL/GenBank/DDBJ databases">
        <authorList>
            <consortium name="DOE Joint Genome Institute"/>
            <person name="Kuo A."/>
            <person name="Kohler A."/>
            <person name="Costa M.D."/>
            <person name="Nagy L.G."/>
            <person name="Floudas D."/>
            <person name="Copeland A."/>
            <person name="Barry K.W."/>
            <person name="Cichocki N."/>
            <person name="Veneault-Fourrey C."/>
            <person name="LaButti K."/>
            <person name="Lindquist E.A."/>
            <person name="Lipzen A."/>
            <person name="Lundell T."/>
            <person name="Morin E."/>
            <person name="Murat C."/>
            <person name="Sun H."/>
            <person name="Tunlid A."/>
            <person name="Henrissat B."/>
            <person name="Grigoriev I.V."/>
            <person name="Hibbett D.S."/>
            <person name="Martin F."/>
            <person name="Nordberg H.P."/>
            <person name="Cantor M.N."/>
            <person name="Hua S.X."/>
        </authorList>
    </citation>
    <scope>NUCLEOTIDE SEQUENCE [LARGE SCALE GENOMIC DNA]</scope>
    <source>
        <strain evidence="3 4">441</strain>
    </source>
</reference>
<dbReference type="Proteomes" id="UP000054018">
    <property type="component" value="Unassembled WGS sequence"/>
</dbReference>
<dbReference type="OrthoDB" id="1716625at2759"/>
<dbReference type="AlphaFoldDB" id="A0A0C9YI98"/>
<reference evidence="4" key="2">
    <citation type="submission" date="2015-01" db="EMBL/GenBank/DDBJ databases">
        <title>Evolutionary Origins and Diversification of the Mycorrhizal Mutualists.</title>
        <authorList>
            <consortium name="DOE Joint Genome Institute"/>
            <consortium name="Mycorrhizal Genomics Consortium"/>
            <person name="Kohler A."/>
            <person name="Kuo A."/>
            <person name="Nagy L.G."/>
            <person name="Floudas D."/>
            <person name="Copeland A."/>
            <person name="Barry K.W."/>
            <person name="Cichocki N."/>
            <person name="Veneault-Fourrey C."/>
            <person name="LaButti K."/>
            <person name="Lindquist E.A."/>
            <person name="Lipzen A."/>
            <person name="Lundell T."/>
            <person name="Morin E."/>
            <person name="Murat C."/>
            <person name="Riley R."/>
            <person name="Ohm R."/>
            <person name="Sun H."/>
            <person name="Tunlid A."/>
            <person name="Henrissat B."/>
            <person name="Grigoriev I.V."/>
            <person name="Hibbett D.S."/>
            <person name="Martin F."/>
        </authorList>
    </citation>
    <scope>NUCLEOTIDE SEQUENCE [LARGE SCALE GENOMIC DNA]</scope>
    <source>
        <strain evidence="4">441</strain>
    </source>
</reference>
<dbReference type="GO" id="GO:0005085">
    <property type="term" value="F:guanyl-nucleotide exchange factor activity"/>
    <property type="evidence" value="ECO:0007669"/>
    <property type="project" value="InterPro"/>
</dbReference>
<feature type="compositionally biased region" description="Basic and acidic residues" evidence="1">
    <location>
        <begin position="54"/>
        <end position="68"/>
    </location>
</feature>
<sequence>QRITRYPLLIQQILQYTDPPTPTLDLSMAPRLTLSLPTERVERESMANSGMCRADIERGERDDTRSGESGEVSQDLRTGKE</sequence>
<accession>A0A0C9YI98</accession>